<dbReference type="GO" id="GO:0005737">
    <property type="term" value="C:cytoplasm"/>
    <property type="evidence" value="ECO:0007669"/>
    <property type="project" value="UniProtKB-ARBA"/>
</dbReference>
<dbReference type="InterPro" id="IPR045121">
    <property type="entry name" value="CoAse"/>
</dbReference>
<dbReference type="GO" id="GO:0046872">
    <property type="term" value="F:metal ion binding"/>
    <property type="evidence" value="ECO:0007669"/>
    <property type="project" value="UniProtKB-KW"/>
</dbReference>
<dbReference type="GO" id="GO:0010945">
    <property type="term" value="F:coenzyme A diphosphatase activity"/>
    <property type="evidence" value="ECO:0007669"/>
    <property type="project" value="InterPro"/>
</dbReference>
<evidence type="ECO:0000313" key="10">
    <source>
        <dbReference type="Proteomes" id="UP000824120"/>
    </source>
</evidence>
<comment type="cofactor">
    <cofactor evidence="1">
        <name>Mn(2+)</name>
        <dbReference type="ChEBI" id="CHEBI:29035"/>
    </cofactor>
</comment>
<dbReference type="PROSITE" id="PS51462">
    <property type="entry name" value="NUDIX"/>
    <property type="match status" value="2"/>
</dbReference>
<dbReference type="OrthoDB" id="206213at2759"/>
<keyword evidence="5" id="KW-0460">Magnesium</keyword>
<dbReference type="Proteomes" id="UP000824120">
    <property type="component" value="Chromosome 10"/>
</dbReference>
<dbReference type="GO" id="GO:0015937">
    <property type="term" value="P:coenzyme A biosynthetic process"/>
    <property type="evidence" value="ECO:0007669"/>
    <property type="project" value="UniProtKB-ARBA"/>
</dbReference>
<dbReference type="PANTHER" id="PTHR12992">
    <property type="entry name" value="NUDIX HYDROLASE"/>
    <property type="match status" value="1"/>
</dbReference>
<dbReference type="InterPro" id="IPR015797">
    <property type="entry name" value="NUDIX_hydrolase-like_dom_sf"/>
</dbReference>
<keyword evidence="7" id="KW-0812">Transmembrane</keyword>
<dbReference type="AlphaFoldDB" id="A0A9J5WU29"/>
<keyword evidence="7" id="KW-0472">Membrane</keyword>
<feature type="domain" description="Nudix hydrolase" evidence="8">
    <location>
        <begin position="47"/>
        <end position="183"/>
    </location>
</feature>
<dbReference type="FunFam" id="3.90.79.10:FF:000036">
    <property type="entry name" value="Nudix hydrolase 11"/>
    <property type="match status" value="2"/>
</dbReference>
<dbReference type="InterPro" id="IPR000086">
    <property type="entry name" value="NUDIX_hydrolase_dom"/>
</dbReference>
<feature type="transmembrane region" description="Helical" evidence="7">
    <location>
        <begin position="421"/>
        <end position="439"/>
    </location>
</feature>
<accession>A0A9J5WU29</accession>
<dbReference type="PANTHER" id="PTHR12992:SF41">
    <property type="entry name" value="NUDIX HYDROLASE 11"/>
    <property type="match status" value="1"/>
</dbReference>
<reference evidence="9 10" key="1">
    <citation type="submission" date="2020-09" db="EMBL/GenBank/DDBJ databases">
        <title>De no assembly of potato wild relative species, Solanum commersonii.</title>
        <authorList>
            <person name="Cho K."/>
        </authorList>
    </citation>
    <scope>NUCLEOTIDE SEQUENCE [LARGE SCALE GENOMIC DNA]</scope>
    <source>
        <strain evidence="9">LZ3.2</strain>
        <tissue evidence="9">Leaf</tissue>
    </source>
</reference>
<dbReference type="Gene3D" id="3.90.79.10">
    <property type="entry name" value="Nucleoside Triphosphate Pyrophosphohydrolase"/>
    <property type="match status" value="2"/>
</dbReference>
<sequence>MASNRSESLVKLAERLRLYNPISTQSSKIQEFVPKNQELGINPTPKSNRAAVLVCLFEDPQGHLRVILTKRASTLSSHSGEVALPGGKVEEGDADDVETALREAEEEIGLDRSLVDVVTVLESFTNKKGITVIPVVGILWDRNTFNPLINTAEVAALFDAPLEMFLKDENRREQEREYMGDEYVLHFFDHETENEKYIIWAITAGILIKAASIVYQRPPDFQERTPRFWKRLMKLGERLRLYNTINTQIQEFVPKNQELGANQILPNNTNSNRAAVLVCLFEDPQGHLRVILTKRASTLSSYSGEVALPGGKVEEGDADDIETALREAEEEIGLDRSLVDVVTVLESFTAKNGITVIPVVGILWDRNAFNPLINTAEVASIFDAPLEMFLKDENRREQEFEHMGDKYVIHFFDHQTENEKYIIWAFTAAILIKAASVVYQRPPDFQDRRPRFWNRSRQ</sequence>
<evidence type="ECO:0000256" key="2">
    <source>
        <dbReference type="ARBA" id="ARBA00001946"/>
    </source>
</evidence>
<dbReference type="CDD" id="cd03426">
    <property type="entry name" value="NUDIX_CoAse_Nudt7"/>
    <property type="match status" value="2"/>
</dbReference>
<keyword evidence="7" id="KW-1133">Transmembrane helix</keyword>
<dbReference type="SUPFAM" id="SSF55811">
    <property type="entry name" value="Nudix"/>
    <property type="match status" value="2"/>
</dbReference>
<feature type="domain" description="Nudix hydrolase" evidence="8">
    <location>
        <begin position="271"/>
        <end position="410"/>
    </location>
</feature>
<keyword evidence="3" id="KW-0479">Metal-binding</keyword>
<evidence type="ECO:0000259" key="8">
    <source>
        <dbReference type="PROSITE" id="PS51462"/>
    </source>
</evidence>
<name>A0A9J5WU29_SOLCO</name>
<evidence type="ECO:0000256" key="1">
    <source>
        <dbReference type="ARBA" id="ARBA00001936"/>
    </source>
</evidence>
<keyword evidence="6" id="KW-0464">Manganese</keyword>
<comment type="cofactor">
    <cofactor evidence="2">
        <name>Mg(2+)</name>
        <dbReference type="ChEBI" id="CHEBI:18420"/>
    </cofactor>
</comment>
<organism evidence="9 10">
    <name type="scientific">Solanum commersonii</name>
    <name type="common">Commerson's wild potato</name>
    <name type="synonym">Commerson's nightshade</name>
    <dbReference type="NCBI Taxonomy" id="4109"/>
    <lineage>
        <taxon>Eukaryota</taxon>
        <taxon>Viridiplantae</taxon>
        <taxon>Streptophyta</taxon>
        <taxon>Embryophyta</taxon>
        <taxon>Tracheophyta</taxon>
        <taxon>Spermatophyta</taxon>
        <taxon>Magnoliopsida</taxon>
        <taxon>eudicotyledons</taxon>
        <taxon>Gunneridae</taxon>
        <taxon>Pentapetalae</taxon>
        <taxon>asterids</taxon>
        <taxon>lamiids</taxon>
        <taxon>Solanales</taxon>
        <taxon>Solanaceae</taxon>
        <taxon>Solanoideae</taxon>
        <taxon>Solaneae</taxon>
        <taxon>Solanum</taxon>
    </lineage>
</organism>
<dbReference type="GO" id="GO:0008893">
    <property type="term" value="F:guanosine-3',5'-bis(diphosphate) 3'-diphosphatase activity"/>
    <property type="evidence" value="ECO:0007669"/>
    <property type="project" value="UniProtKB-ARBA"/>
</dbReference>
<evidence type="ECO:0000256" key="4">
    <source>
        <dbReference type="ARBA" id="ARBA00022801"/>
    </source>
</evidence>
<evidence type="ECO:0000256" key="3">
    <source>
        <dbReference type="ARBA" id="ARBA00022723"/>
    </source>
</evidence>
<dbReference type="EMBL" id="JACXVP010000010">
    <property type="protein sequence ID" value="KAG5579258.1"/>
    <property type="molecule type" value="Genomic_DNA"/>
</dbReference>
<evidence type="ECO:0000256" key="6">
    <source>
        <dbReference type="ARBA" id="ARBA00023211"/>
    </source>
</evidence>
<dbReference type="GO" id="GO:0015938">
    <property type="term" value="P:coenzyme A catabolic process"/>
    <property type="evidence" value="ECO:0007669"/>
    <property type="project" value="TreeGrafter"/>
</dbReference>
<protein>
    <recommendedName>
        <fullName evidence="8">Nudix hydrolase domain-containing protein</fullName>
    </recommendedName>
</protein>
<dbReference type="Pfam" id="PF00293">
    <property type="entry name" value="NUDIX"/>
    <property type="match status" value="2"/>
</dbReference>
<dbReference type="GO" id="GO:0006637">
    <property type="term" value="P:acyl-CoA metabolic process"/>
    <property type="evidence" value="ECO:0007669"/>
    <property type="project" value="UniProtKB-ARBA"/>
</dbReference>
<evidence type="ECO:0000256" key="5">
    <source>
        <dbReference type="ARBA" id="ARBA00022842"/>
    </source>
</evidence>
<comment type="caution">
    <text evidence="9">The sequence shown here is derived from an EMBL/GenBank/DDBJ whole genome shotgun (WGS) entry which is preliminary data.</text>
</comment>
<gene>
    <name evidence="9" type="ORF">H5410_049885</name>
</gene>
<keyword evidence="4" id="KW-0378">Hydrolase</keyword>
<evidence type="ECO:0000313" key="9">
    <source>
        <dbReference type="EMBL" id="KAG5579258.1"/>
    </source>
</evidence>
<evidence type="ECO:0000256" key="7">
    <source>
        <dbReference type="SAM" id="Phobius"/>
    </source>
</evidence>
<keyword evidence="10" id="KW-1185">Reference proteome</keyword>
<proteinExistence type="predicted"/>